<dbReference type="EMBL" id="VEPZ02000894">
    <property type="protein sequence ID" value="KAE8712571.1"/>
    <property type="molecule type" value="Genomic_DNA"/>
</dbReference>
<feature type="chain" id="PRO_5025354341" evidence="10">
    <location>
        <begin position="20"/>
        <end position="334"/>
    </location>
</feature>
<proteinExistence type="inferred from homology"/>
<comment type="caution">
    <text evidence="11">The sequence shown here is derived from an EMBL/GenBank/DDBJ whole genome shotgun (WGS) entry which is preliminary data.</text>
</comment>
<dbReference type="GO" id="GO:0018279">
    <property type="term" value="P:protein N-linked glycosylation via asparagine"/>
    <property type="evidence" value="ECO:0007669"/>
    <property type="project" value="TreeGrafter"/>
</dbReference>
<accession>A0A6A3B8B8</accession>
<feature type="transmembrane region" description="Helical" evidence="9">
    <location>
        <begin position="183"/>
        <end position="202"/>
    </location>
</feature>
<dbReference type="InterPro" id="IPR021149">
    <property type="entry name" value="OligosaccharylTrfase_OST3/OST6"/>
</dbReference>
<dbReference type="GO" id="GO:0008250">
    <property type="term" value="C:oligosaccharyltransferase complex"/>
    <property type="evidence" value="ECO:0007669"/>
    <property type="project" value="TreeGrafter"/>
</dbReference>
<name>A0A6A3B8B8_HIBSY</name>
<evidence type="ECO:0000313" key="11">
    <source>
        <dbReference type="EMBL" id="KAE8712571.1"/>
    </source>
</evidence>
<dbReference type="PANTHER" id="PTHR12692">
    <property type="entry name" value="DOLICHYL-DIPHOSPHOOLIGOSACCHARIDE--PROTEIN GLYCOSYLTRANSFERASE-RELATED"/>
    <property type="match status" value="1"/>
</dbReference>
<evidence type="ECO:0000256" key="3">
    <source>
        <dbReference type="ARBA" id="ARBA00009561"/>
    </source>
</evidence>
<keyword evidence="4 9" id="KW-0812">Transmembrane</keyword>
<dbReference type="GO" id="GO:0016740">
    <property type="term" value="F:transferase activity"/>
    <property type="evidence" value="ECO:0007669"/>
    <property type="project" value="UniProtKB-KW"/>
</dbReference>
<evidence type="ECO:0000256" key="1">
    <source>
        <dbReference type="ARBA" id="ARBA00002791"/>
    </source>
</evidence>
<evidence type="ECO:0000256" key="10">
    <source>
        <dbReference type="SAM" id="SignalP"/>
    </source>
</evidence>
<dbReference type="OrthoDB" id="67566at2759"/>
<protein>
    <submittedName>
        <fullName evidence="11">Dolichyl-diphosphooligosaccharide--protein glycosyltransferase subunit 3A</fullName>
    </submittedName>
</protein>
<evidence type="ECO:0000256" key="2">
    <source>
        <dbReference type="ARBA" id="ARBA00004477"/>
    </source>
</evidence>
<feature type="transmembrane region" description="Helical" evidence="9">
    <location>
        <begin position="266"/>
        <end position="289"/>
    </location>
</feature>
<evidence type="ECO:0000256" key="7">
    <source>
        <dbReference type="ARBA" id="ARBA00022989"/>
    </source>
</evidence>
<dbReference type="AlphaFoldDB" id="A0A6A3B8B8"/>
<keyword evidence="6" id="KW-0256">Endoplasmic reticulum</keyword>
<dbReference type="Gene3D" id="3.40.30.10">
    <property type="entry name" value="Glutaredoxin"/>
    <property type="match status" value="1"/>
</dbReference>
<gene>
    <name evidence="11" type="ORF">F3Y22_tig00110247pilonHSYRG00105</name>
</gene>
<evidence type="ECO:0000256" key="6">
    <source>
        <dbReference type="ARBA" id="ARBA00022824"/>
    </source>
</evidence>
<evidence type="ECO:0000256" key="9">
    <source>
        <dbReference type="SAM" id="Phobius"/>
    </source>
</evidence>
<evidence type="ECO:0000256" key="4">
    <source>
        <dbReference type="ARBA" id="ARBA00022692"/>
    </source>
</evidence>
<evidence type="ECO:0000256" key="8">
    <source>
        <dbReference type="ARBA" id="ARBA00023136"/>
    </source>
</evidence>
<keyword evidence="8 9" id="KW-0472">Membrane</keyword>
<comment type="subcellular location">
    <subcellularLocation>
        <location evidence="2">Endoplasmic reticulum membrane</location>
        <topology evidence="2">Multi-pass membrane protein</topology>
    </subcellularLocation>
</comment>
<keyword evidence="7 9" id="KW-1133">Transmembrane helix</keyword>
<dbReference type="Proteomes" id="UP000436088">
    <property type="component" value="Unassembled WGS sequence"/>
</dbReference>
<comment type="similarity">
    <text evidence="3">Belongs to the OST3/OST6 family.</text>
</comment>
<dbReference type="Pfam" id="PF04756">
    <property type="entry name" value="OST3_OST6"/>
    <property type="match status" value="1"/>
</dbReference>
<comment type="function">
    <text evidence="1">Subunit of the oligosaccharyl transferase (OST) complex that catalyzes the initial transfer of a defined glycan (Glc(3)Man(9)GlcNAc(2) in eukaryotes) from the lipid carrier dolichol-pyrophosphate to an asparagine residue within an Asn-X-Ser/Thr consensus motif in nascent polypeptide chains, the first step in protein N-glycosylation. N-glycosylation occurs cotranslationally and the complex associates with the Sec61 complex at the channel-forming translocon complex that mediates protein translocation across the endoplasmic reticulum (ER). All subunits are required for a maximal enzyme activity.</text>
</comment>
<feature type="signal peptide" evidence="10">
    <location>
        <begin position="1"/>
        <end position="19"/>
    </location>
</feature>
<feature type="transmembrane region" description="Helical" evidence="9">
    <location>
        <begin position="296"/>
        <end position="314"/>
    </location>
</feature>
<keyword evidence="5 10" id="KW-0732">Signal</keyword>
<evidence type="ECO:0000256" key="5">
    <source>
        <dbReference type="ARBA" id="ARBA00022729"/>
    </source>
</evidence>
<keyword evidence="12" id="KW-1185">Reference proteome</keyword>
<reference evidence="11" key="1">
    <citation type="submission" date="2019-09" db="EMBL/GenBank/DDBJ databases">
        <title>Draft genome information of white flower Hibiscus syriacus.</title>
        <authorList>
            <person name="Kim Y.-M."/>
        </authorList>
    </citation>
    <scope>NUCLEOTIDE SEQUENCE [LARGE SCALE GENOMIC DNA]</scope>
    <source>
        <strain evidence="11">YM2019G1</strain>
    </source>
</reference>
<evidence type="ECO:0000313" key="12">
    <source>
        <dbReference type="Proteomes" id="UP000436088"/>
    </source>
</evidence>
<dbReference type="PANTHER" id="PTHR12692:SF0">
    <property type="entry name" value="GH11935P"/>
    <property type="match status" value="1"/>
</dbReference>
<sequence>MLSSFIVVSVSLVISKAESQSHLIDHLLVLQSQSKSGVIHLDDQSVSKFLRSPKTPRPYSLLIFFDAVQLRDKSDLSLRDLSQEFAVVASSFIANHNSANPKLFFCDIEFRESKSSFNLFGVNSLPNLYLVGPAAKSLKDDSERMQQAGFTRFTESLVDFIESKTKLTVGPIHRPPIISKTQVGSILGFLLIWSAFAAKKVFSGETVLHNPRIWLSGAIFVYFFSVSGAMHTIIRRMPMFLMDRDDPDKLIFFYRGTGVQLGLEGFAAGFLYTVVGLLLAFVSHVLVYVKDPKAQRLAMLFSILVSFWAVKQVIFLDNWKTGYAIHGFWPSSWN</sequence>
<organism evidence="11 12">
    <name type="scientific">Hibiscus syriacus</name>
    <name type="common">Rose of Sharon</name>
    <dbReference type="NCBI Taxonomy" id="106335"/>
    <lineage>
        <taxon>Eukaryota</taxon>
        <taxon>Viridiplantae</taxon>
        <taxon>Streptophyta</taxon>
        <taxon>Embryophyta</taxon>
        <taxon>Tracheophyta</taxon>
        <taxon>Spermatophyta</taxon>
        <taxon>Magnoliopsida</taxon>
        <taxon>eudicotyledons</taxon>
        <taxon>Gunneridae</taxon>
        <taxon>Pentapetalae</taxon>
        <taxon>rosids</taxon>
        <taxon>malvids</taxon>
        <taxon>Malvales</taxon>
        <taxon>Malvaceae</taxon>
        <taxon>Malvoideae</taxon>
        <taxon>Hibiscus</taxon>
    </lineage>
</organism>
<feature type="transmembrane region" description="Helical" evidence="9">
    <location>
        <begin position="214"/>
        <end position="234"/>
    </location>
</feature>